<dbReference type="AlphaFoldDB" id="A0A2R5G404"/>
<feature type="compositionally biased region" description="Acidic residues" evidence="1">
    <location>
        <begin position="556"/>
        <end position="569"/>
    </location>
</feature>
<dbReference type="Gene3D" id="1.20.1270.60">
    <property type="entry name" value="Arfaptin homology (AH) domain/BAR domain"/>
    <property type="match status" value="1"/>
</dbReference>
<evidence type="ECO:0000259" key="2">
    <source>
        <dbReference type="Pfam" id="PF03114"/>
    </source>
</evidence>
<reference evidence="3 4" key="1">
    <citation type="submission" date="2017-12" db="EMBL/GenBank/DDBJ databases">
        <title>Sequencing, de novo assembly and annotation of complete genome of a new Thraustochytrid species, strain FCC1311.</title>
        <authorList>
            <person name="Sedici K."/>
            <person name="Godart F."/>
            <person name="Aiese Cigliano R."/>
            <person name="Sanseverino W."/>
            <person name="Barakat M."/>
            <person name="Ortet P."/>
            <person name="Marechal E."/>
            <person name="Cagnac O."/>
            <person name="Amato A."/>
        </authorList>
    </citation>
    <scope>NUCLEOTIDE SEQUENCE [LARGE SCALE GENOMIC DNA]</scope>
</reference>
<feature type="compositionally biased region" description="Basic and acidic residues" evidence="1">
    <location>
        <begin position="489"/>
        <end position="501"/>
    </location>
</feature>
<sequence>MVAGAGGTGASHGNGAGHNANNGGVVTTLKKTKRRTTEKILQKLGASEPAHDDKEFNELHGEFADTHKEILLLLSKFQLYVEAIEKWQRCGEALAKEVGSFVANGQDHECEARKGLEEVHSCFAATQDEMSAICSNLVDKWSVQILSPLRDVAFKLNNTVKDKVAERAADKIDFDVYRRRAKSLAGQAGSKGAKQREAQKNFSKLSATQQRYEENNAFLLEQFRRMREERSLVVLHELALSVHFQNEFVKSMQRVSRECFQDTLEAYLPDEEVEGYEKRRNQWVVKGGTQAQKAAGYDTVGALAESGKHFAGKGPKHYARNAPRGKQVFLKNIGRQLSMERKQPTGKKTDFVLPNKEELTDISIVSYKSTLPLEAPVTPVHLKSKSSTQGGFPLPDDASTTDQDSAAEDQDAGNVSHEDSAGETHEADLSAVEEEDDVNYLSSAKSGALHTTSSEHTIETVDTDDDDMNDEEGEGEEEAIDEAAQDLTDEAKIAKEGRAESVDSENPSSDAQASDLTATSLPDPEQQSSSLHEEADAFDGSQQDAQMNDRTGARDEGEEDYEDDFEEAETTSSVDAAATGASHSSTPSADKNIVRVMDIDCMMAPGSQEIPSQHNTTTA</sequence>
<feature type="compositionally biased region" description="Polar residues" evidence="1">
    <location>
        <begin position="504"/>
        <end position="530"/>
    </location>
</feature>
<dbReference type="InterPro" id="IPR027267">
    <property type="entry name" value="AH/BAR_dom_sf"/>
</dbReference>
<comment type="caution">
    <text evidence="3">The sequence shown here is derived from an EMBL/GenBank/DDBJ whole genome shotgun (WGS) entry which is preliminary data.</text>
</comment>
<feature type="compositionally biased region" description="Basic and acidic residues" evidence="1">
    <location>
        <begin position="416"/>
        <end position="428"/>
    </location>
</feature>
<organism evidence="3 4">
    <name type="scientific">Hondaea fermentalgiana</name>
    <dbReference type="NCBI Taxonomy" id="2315210"/>
    <lineage>
        <taxon>Eukaryota</taxon>
        <taxon>Sar</taxon>
        <taxon>Stramenopiles</taxon>
        <taxon>Bigyra</taxon>
        <taxon>Labyrinthulomycetes</taxon>
        <taxon>Thraustochytrida</taxon>
        <taxon>Thraustochytriidae</taxon>
        <taxon>Hondaea</taxon>
    </lineage>
</organism>
<protein>
    <recommendedName>
        <fullName evidence="2">BAR domain-containing protein</fullName>
    </recommendedName>
</protein>
<dbReference type="Proteomes" id="UP000241890">
    <property type="component" value="Unassembled WGS sequence"/>
</dbReference>
<feature type="region of interest" description="Disordered" evidence="1">
    <location>
        <begin position="382"/>
        <end position="592"/>
    </location>
</feature>
<dbReference type="Pfam" id="PF03114">
    <property type="entry name" value="BAR"/>
    <property type="match status" value="1"/>
</dbReference>
<feature type="compositionally biased region" description="Polar residues" evidence="1">
    <location>
        <begin position="540"/>
        <end position="549"/>
    </location>
</feature>
<proteinExistence type="predicted"/>
<name>A0A2R5G404_9STRA</name>
<gene>
    <name evidence="3" type="ORF">FCC1311_019862</name>
</gene>
<dbReference type="GO" id="GO:0005737">
    <property type="term" value="C:cytoplasm"/>
    <property type="evidence" value="ECO:0007669"/>
    <property type="project" value="InterPro"/>
</dbReference>
<dbReference type="SUPFAM" id="SSF103657">
    <property type="entry name" value="BAR/IMD domain-like"/>
    <property type="match status" value="1"/>
</dbReference>
<evidence type="ECO:0000313" key="3">
    <source>
        <dbReference type="EMBL" id="GBG25767.1"/>
    </source>
</evidence>
<feature type="compositionally biased region" description="Polar residues" evidence="1">
    <location>
        <begin position="440"/>
        <end position="455"/>
    </location>
</feature>
<feature type="domain" description="BAR" evidence="2">
    <location>
        <begin position="29"/>
        <end position="254"/>
    </location>
</feature>
<dbReference type="InterPro" id="IPR004148">
    <property type="entry name" value="BAR_dom"/>
</dbReference>
<keyword evidence="4" id="KW-1185">Reference proteome</keyword>
<dbReference type="EMBL" id="BEYU01000015">
    <property type="protein sequence ID" value="GBG25767.1"/>
    <property type="molecule type" value="Genomic_DNA"/>
</dbReference>
<dbReference type="CDD" id="cd07307">
    <property type="entry name" value="BAR"/>
    <property type="match status" value="1"/>
</dbReference>
<feature type="compositionally biased region" description="Low complexity" evidence="1">
    <location>
        <begin position="17"/>
        <end position="29"/>
    </location>
</feature>
<feature type="compositionally biased region" description="Acidic residues" evidence="1">
    <location>
        <begin position="461"/>
        <end position="488"/>
    </location>
</feature>
<feature type="region of interest" description="Disordered" evidence="1">
    <location>
        <begin position="187"/>
        <end position="206"/>
    </location>
</feature>
<feature type="compositionally biased region" description="Gly residues" evidence="1">
    <location>
        <begin position="1"/>
        <end position="16"/>
    </location>
</feature>
<evidence type="ECO:0000313" key="4">
    <source>
        <dbReference type="Proteomes" id="UP000241890"/>
    </source>
</evidence>
<accession>A0A2R5G404</accession>
<dbReference type="InParanoid" id="A0A2R5G404"/>
<feature type="region of interest" description="Disordered" evidence="1">
    <location>
        <begin position="1"/>
        <end position="32"/>
    </location>
</feature>
<evidence type="ECO:0000256" key="1">
    <source>
        <dbReference type="SAM" id="MobiDB-lite"/>
    </source>
</evidence>